<protein>
    <submittedName>
        <fullName evidence="5">Cold-shock DNA-binding domain protein</fullName>
    </submittedName>
</protein>
<evidence type="ECO:0000256" key="3">
    <source>
        <dbReference type="SAM" id="Phobius"/>
    </source>
</evidence>
<dbReference type="InterPro" id="IPR002059">
    <property type="entry name" value="CSP_DNA-bd"/>
</dbReference>
<evidence type="ECO:0000256" key="2">
    <source>
        <dbReference type="RuleBase" id="RU000408"/>
    </source>
</evidence>
<dbReference type="STRING" id="105559.Nwat_2878"/>
<proteinExistence type="predicted"/>
<dbReference type="Gene3D" id="2.40.50.140">
    <property type="entry name" value="Nucleic acid-binding proteins"/>
    <property type="match status" value="1"/>
</dbReference>
<accession>D8KBH6</accession>
<dbReference type="AlphaFoldDB" id="D8KBH6"/>
<reference evidence="5 6" key="1">
    <citation type="submission" date="2010-06" db="EMBL/GenBank/DDBJ databases">
        <title>Complete sequence of chromosome of Nitrosococcus watsoni C-113.</title>
        <authorList>
            <consortium name="US DOE Joint Genome Institute"/>
            <person name="Lucas S."/>
            <person name="Copeland A."/>
            <person name="Lapidus A."/>
            <person name="Cheng J.-F."/>
            <person name="Bruce D."/>
            <person name="Goodwin L."/>
            <person name="Pitluck S."/>
            <person name="Malfatti S.A."/>
            <person name="Chain P.S.G."/>
            <person name="Land M."/>
            <person name="Hauser L."/>
            <person name="Kyrpides N."/>
            <person name="Ivanova N."/>
            <person name="Cambell M.A."/>
            <person name="Heidelberg J.F."/>
            <person name="Klotz M.G."/>
            <person name="Woyke T."/>
        </authorList>
    </citation>
    <scope>NUCLEOTIDE SEQUENCE [LARGE SCALE GENOMIC DNA]</scope>
    <source>
        <strain evidence="5 6">C-113</strain>
    </source>
</reference>
<evidence type="ECO:0000259" key="4">
    <source>
        <dbReference type="PROSITE" id="PS51857"/>
    </source>
</evidence>
<comment type="subcellular location">
    <subcellularLocation>
        <location evidence="2">Cytoplasm</location>
    </subcellularLocation>
</comment>
<keyword evidence="5" id="KW-0238">DNA-binding</keyword>
<dbReference type="InterPro" id="IPR010718">
    <property type="entry name" value="DUF1294"/>
</dbReference>
<dbReference type="PANTHER" id="PTHR12962">
    <property type="entry name" value="CALCIUM-REGULATED HEAT STABLE PROTEIN CRHSP-24-RELATED"/>
    <property type="match status" value="1"/>
</dbReference>
<dbReference type="PROSITE" id="PS00352">
    <property type="entry name" value="CSD_1"/>
    <property type="match status" value="1"/>
</dbReference>
<dbReference type="Pfam" id="PF06961">
    <property type="entry name" value="DUF1294"/>
    <property type="match status" value="1"/>
</dbReference>
<dbReference type="GO" id="GO:0003677">
    <property type="term" value="F:DNA binding"/>
    <property type="evidence" value="ECO:0007669"/>
    <property type="project" value="UniProtKB-KW"/>
</dbReference>
<dbReference type="HOGENOM" id="CLU_091970_0_0_6"/>
<dbReference type="EMBL" id="CP002086">
    <property type="protein sequence ID" value="ADJ29623.1"/>
    <property type="molecule type" value="Genomic_DNA"/>
</dbReference>
<dbReference type="PROSITE" id="PS51857">
    <property type="entry name" value="CSD_2"/>
    <property type="match status" value="1"/>
</dbReference>
<dbReference type="Pfam" id="PF00313">
    <property type="entry name" value="CSD"/>
    <property type="match status" value="1"/>
</dbReference>
<dbReference type="PANTHER" id="PTHR12962:SF1">
    <property type="entry name" value="COLD SHOCK DOMAIN-CONTAINING PROTEIN CG9705"/>
    <property type="match status" value="1"/>
</dbReference>
<keyword evidence="6" id="KW-1185">Reference proteome</keyword>
<dbReference type="GO" id="GO:0005829">
    <property type="term" value="C:cytosol"/>
    <property type="evidence" value="ECO:0007669"/>
    <property type="project" value="UniProtKB-ARBA"/>
</dbReference>
<keyword evidence="3" id="KW-1133">Transmembrane helix</keyword>
<dbReference type="eggNOG" id="COG3326">
    <property type="taxonomic scope" value="Bacteria"/>
</dbReference>
<evidence type="ECO:0000313" key="6">
    <source>
        <dbReference type="Proteomes" id="UP000000393"/>
    </source>
</evidence>
<dbReference type="GO" id="GO:0003730">
    <property type="term" value="F:mRNA 3'-UTR binding"/>
    <property type="evidence" value="ECO:0007669"/>
    <property type="project" value="TreeGrafter"/>
</dbReference>
<feature type="transmembrane region" description="Helical" evidence="3">
    <location>
        <begin position="195"/>
        <end position="214"/>
    </location>
</feature>
<dbReference type="InterPro" id="IPR012340">
    <property type="entry name" value="NA-bd_OB-fold"/>
</dbReference>
<sequence>MRMKGEIASWNDEKGYGFISPMRGGDRVFAHIKAFVNRGRRPAVGDAVTFSMSTDARGRHCAKEAIIAGVPKTEKSKRSSALPNVLAAGFLLIVVSAVSVSAIPMQILLLYLVVSTAAFGAYALDKSAAKRGAWRTSESTLHLLALVGGWPGALIAQSRLRHKSRKQPFRAVFWATVVMNCAAFVWLFTPEGAKAWQSVVSLVINCAEFIWLLIPEAAKAWQFVVSMIA</sequence>
<dbReference type="SUPFAM" id="SSF50249">
    <property type="entry name" value="Nucleic acid-binding proteins"/>
    <property type="match status" value="1"/>
</dbReference>
<feature type="transmembrane region" description="Helical" evidence="3">
    <location>
        <begin position="108"/>
        <end position="125"/>
    </location>
</feature>
<dbReference type="eggNOG" id="COG1278">
    <property type="taxonomic scope" value="Bacteria"/>
</dbReference>
<dbReference type="SMART" id="SM00357">
    <property type="entry name" value="CSP"/>
    <property type="match status" value="1"/>
</dbReference>
<feature type="domain" description="CSD" evidence="4">
    <location>
        <begin position="2"/>
        <end position="67"/>
    </location>
</feature>
<keyword evidence="3" id="KW-0472">Membrane</keyword>
<dbReference type="OrthoDB" id="72963at2"/>
<evidence type="ECO:0000313" key="5">
    <source>
        <dbReference type="EMBL" id="ADJ29623.1"/>
    </source>
</evidence>
<feature type="transmembrane region" description="Helical" evidence="3">
    <location>
        <begin position="81"/>
        <end position="102"/>
    </location>
</feature>
<name>D8KBH6_NITWC</name>
<dbReference type="GO" id="GO:0043488">
    <property type="term" value="P:regulation of mRNA stability"/>
    <property type="evidence" value="ECO:0007669"/>
    <property type="project" value="TreeGrafter"/>
</dbReference>
<dbReference type="InterPro" id="IPR019844">
    <property type="entry name" value="CSD_CS"/>
</dbReference>
<evidence type="ECO:0000256" key="1">
    <source>
        <dbReference type="ARBA" id="ARBA00022553"/>
    </source>
</evidence>
<dbReference type="KEGG" id="nwa:Nwat_2878"/>
<keyword evidence="3" id="KW-0812">Transmembrane</keyword>
<dbReference type="InterPro" id="IPR011129">
    <property type="entry name" value="CSD"/>
</dbReference>
<dbReference type="InterPro" id="IPR052069">
    <property type="entry name" value="Ca-reg_mRNA-binding_domain"/>
</dbReference>
<keyword evidence="1" id="KW-0597">Phosphoprotein</keyword>
<organism evidence="5 6">
    <name type="scientific">Nitrosococcus watsoni (strain C-113)</name>
    <dbReference type="NCBI Taxonomy" id="105559"/>
    <lineage>
        <taxon>Bacteria</taxon>
        <taxon>Pseudomonadati</taxon>
        <taxon>Pseudomonadota</taxon>
        <taxon>Gammaproteobacteria</taxon>
        <taxon>Chromatiales</taxon>
        <taxon>Chromatiaceae</taxon>
        <taxon>Nitrosococcus</taxon>
    </lineage>
</organism>
<gene>
    <name evidence="5" type="ordered locus">Nwat_2878</name>
</gene>
<feature type="transmembrane region" description="Helical" evidence="3">
    <location>
        <begin position="171"/>
        <end position="189"/>
    </location>
</feature>
<dbReference type="Proteomes" id="UP000000393">
    <property type="component" value="Chromosome"/>
</dbReference>